<name>A0A0J6FYS8_9BACL</name>
<evidence type="ECO:0000259" key="3">
    <source>
        <dbReference type="PROSITE" id="PS50893"/>
    </source>
</evidence>
<proteinExistence type="predicted"/>
<dbReference type="PANTHER" id="PTHR42855">
    <property type="entry name" value="ABC TRANSPORTER ATP-BINDING SUBUNIT"/>
    <property type="match status" value="1"/>
</dbReference>
<dbReference type="SMART" id="SM00382">
    <property type="entry name" value="AAA"/>
    <property type="match status" value="2"/>
</dbReference>
<dbReference type="InterPro" id="IPR003593">
    <property type="entry name" value="AAA+_ATPase"/>
</dbReference>
<evidence type="ECO:0000313" key="4">
    <source>
        <dbReference type="EMBL" id="KMM39537.1"/>
    </source>
</evidence>
<keyword evidence="2 4" id="KW-0067">ATP-binding</keyword>
<dbReference type="RefSeq" id="WP_048310708.1">
    <property type="nucleotide sequence ID" value="NZ_CP119526.1"/>
</dbReference>
<accession>A0A0J6FYS8</accession>
<comment type="caution">
    <text evidence="4">The sequence shown here is derived from an EMBL/GenBank/DDBJ whole genome shotgun (WGS) entry which is preliminary data.</text>
</comment>
<organism evidence="4 5">
    <name type="scientific">Guptibacillus hwajinpoensis</name>
    <dbReference type="NCBI Taxonomy" id="208199"/>
    <lineage>
        <taxon>Bacteria</taxon>
        <taxon>Bacillati</taxon>
        <taxon>Bacillota</taxon>
        <taxon>Bacilli</taxon>
        <taxon>Bacillales</taxon>
        <taxon>Guptibacillaceae</taxon>
        <taxon>Guptibacillus</taxon>
    </lineage>
</organism>
<feature type="domain" description="ABC transporter" evidence="3">
    <location>
        <begin position="4"/>
        <end position="207"/>
    </location>
</feature>
<dbReference type="GO" id="GO:0016887">
    <property type="term" value="F:ATP hydrolysis activity"/>
    <property type="evidence" value="ECO:0007669"/>
    <property type="project" value="InterPro"/>
</dbReference>
<dbReference type="EMBL" id="LELK01000001">
    <property type="protein sequence ID" value="KMM39537.1"/>
    <property type="molecule type" value="Genomic_DNA"/>
</dbReference>
<dbReference type="Pfam" id="PF00005">
    <property type="entry name" value="ABC_tran"/>
    <property type="match status" value="2"/>
</dbReference>
<dbReference type="InterPro" id="IPR027417">
    <property type="entry name" value="P-loop_NTPase"/>
</dbReference>
<keyword evidence="1" id="KW-0547">Nucleotide-binding</keyword>
<dbReference type="OrthoDB" id="9760950at2"/>
<reference evidence="4" key="1">
    <citation type="submission" date="2015-06" db="EMBL/GenBank/DDBJ databases">
        <authorList>
            <person name="Liu B."/>
            <person name="Wang J."/>
            <person name="Zhu Y."/>
            <person name="Liu G."/>
            <person name="Chen Q."/>
            <person name="Zheng C."/>
            <person name="Che J."/>
            <person name="Ge C."/>
            <person name="Shi H."/>
            <person name="Pan Z."/>
            <person name="Liu X."/>
        </authorList>
    </citation>
    <scope>NUCLEOTIDE SEQUENCE [LARGE SCALE GENOMIC DNA]</scope>
    <source>
        <strain evidence="4">DSM 16346</strain>
    </source>
</reference>
<dbReference type="NCBIfam" id="NF000355">
    <property type="entry name" value="ribo_prot_ABC_F"/>
    <property type="match status" value="1"/>
</dbReference>
<dbReference type="PROSITE" id="PS50893">
    <property type="entry name" value="ABC_TRANSPORTER_2"/>
    <property type="match status" value="2"/>
</dbReference>
<dbReference type="Proteomes" id="UP000035996">
    <property type="component" value="Unassembled WGS sequence"/>
</dbReference>
<evidence type="ECO:0000256" key="1">
    <source>
        <dbReference type="ARBA" id="ARBA00022741"/>
    </source>
</evidence>
<gene>
    <name evidence="4" type="ORF">AB986_10195</name>
</gene>
<sequence length="558" mass="64689">MNVLLIKGLQKKYDDRVLFEKVNVAIHRGERVGIVGRNGAGKTTLAKILIGDDKPDKGSCEVRGSIGYLRQSTDHEPVKNEDTRDHYSFLRKREKELGLSRDLKEGNLNKLSGGERLKLSLAQVSLTNPDLLILDEPTNHLDSIGVQWLIRELENYKGAVLVISHDRYFLDQTVHRILEIESGELHEFSGNYSAYRHEKKRRYEEQLHRYRVQEKEKKRIEEQLAGLTNWSDQAHRQSTKQEGYKEHYRMKAKKMDAQVKSKRKRLEKQLQKSGVNEPSKESGVRFQFESENSRGKRIFEAINVSKQYDKRWLFKESSFYIKHGERVGMVGENGCGKTTFLRMILGEEEVSEGEIWKSPMLRIGYLSQDVHNLASHQTALQSLEVETRDEVFRAKSILASMGMERSRVNVPIQELSLGERTKVKMTRLLMNKYDVLILDEPTNHLDLSSREQLEDTLQHFKGTLLVVSHDHYFMDKICERLLVFKNQNVNRLEMSLSELREKEKSTSSFSQQIGEKKMLLDNEISALISEISLLMAGDPRIAELDKRLNDLFKEKRAL</sequence>
<protein>
    <submittedName>
        <fullName evidence="4">ABC transporter ATP-binding protein</fullName>
    </submittedName>
</protein>
<dbReference type="CDD" id="cd03221">
    <property type="entry name" value="ABCF_EF-3"/>
    <property type="match status" value="2"/>
</dbReference>
<dbReference type="PATRIC" id="fig|157733.3.peg.4348"/>
<evidence type="ECO:0000313" key="5">
    <source>
        <dbReference type="Proteomes" id="UP000035996"/>
    </source>
</evidence>
<evidence type="ECO:0000256" key="2">
    <source>
        <dbReference type="ARBA" id="ARBA00022840"/>
    </source>
</evidence>
<dbReference type="SUPFAM" id="SSF52540">
    <property type="entry name" value="P-loop containing nucleoside triphosphate hydrolases"/>
    <property type="match status" value="2"/>
</dbReference>
<dbReference type="STRING" id="157733.AB986_10195"/>
<dbReference type="PANTHER" id="PTHR42855:SF2">
    <property type="entry name" value="DRUG RESISTANCE ABC TRANSPORTER,ATP-BINDING PROTEIN"/>
    <property type="match status" value="1"/>
</dbReference>
<keyword evidence="5" id="KW-1185">Reference proteome</keyword>
<dbReference type="InterPro" id="IPR051309">
    <property type="entry name" value="ABCF_ATPase"/>
</dbReference>
<dbReference type="GO" id="GO:0005524">
    <property type="term" value="F:ATP binding"/>
    <property type="evidence" value="ECO:0007669"/>
    <property type="project" value="UniProtKB-KW"/>
</dbReference>
<feature type="domain" description="ABC transporter" evidence="3">
    <location>
        <begin position="299"/>
        <end position="511"/>
    </location>
</feature>
<dbReference type="InterPro" id="IPR003439">
    <property type="entry name" value="ABC_transporter-like_ATP-bd"/>
</dbReference>
<dbReference type="AlphaFoldDB" id="A0A0J6FYS8"/>
<dbReference type="Gene3D" id="3.40.50.300">
    <property type="entry name" value="P-loop containing nucleotide triphosphate hydrolases"/>
    <property type="match status" value="2"/>
</dbReference>